<gene>
    <name evidence="2" type="ORF">LTRI10_LOCUS2979</name>
</gene>
<evidence type="ECO:0000313" key="3">
    <source>
        <dbReference type="Proteomes" id="UP001497516"/>
    </source>
</evidence>
<feature type="region of interest" description="Disordered" evidence="1">
    <location>
        <begin position="188"/>
        <end position="208"/>
    </location>
</feature>
<dbReference type="PANTHER" id="PTHR37610">
    <property type="entry name" value="CCHC-TYPE DOMAIN-CONTAINING PROTEIN"/>
    <property type="match status" value="1"/>
</dbReference>
<name>A0AAV2CH34_9ROSI</name>
<evidence type="ECO:0000313" key="2">
    <source>
        <dbReference type="EMBL" id="CAL1355206.1"/>
    </source>
</evidence>
<proteinExistence type="predicted"/>
<dbReference type="PANTHER" id="PTHR37610:SF55">
    <property type="entry name" value="RETROTRANSPOSON COPIA-LIKE N-TERMINAL DOMAIN-CONTAINING PROTEIN"/>
    <property type="match status" value="1"/>
</dbReference>
<dbReference type="EMBL" id="OZ034813">
    <property type="protein sequence ID" value="CAL1355206.1"/>
    <property type="molecule type" value="Genomic_DNA"/>
</dbReference>
<protein>
    <recommendedName>
        <fullName evidence="4">Retrotransposon gag domain-containing protein</fullName>
    </recommendedName>
</protein>
<dbReference type="Proteomes" id="UP001497516">
    <property type="component" value="Chromosome 1"/>
</dbReference>
<sequence>MAPYLCLKQPTMTMKPGIKATSISWILNTLIDSIAEATMDNETAQDLWKDLQERYGEVDSICLANVRAQISTCKQGTTSVTNYYNILEVLWKEYLSFKSIPTCECATTPHTIYCVTYVFVNQEQDHTIDFITGLNENFEMTKNQLLLMDSAPDLKSAYKYALKLERQMGKQSLKDSSGVDLVALAVSQQPKGKDPRGHPTTPPPLYASPMMTAPYF</sequence>
<accession>A0AAV2CH34</accession>
<reference evidence="2 3" key="1">
    <citation type="submission" date="2024-04" db="EMBL/GenBank/DDBJ databases">
        <authorList>
            <person name="Fracassetti M."/>
        </authorList>
    </citation>
    <scope>NUCLEOTIDE SEQUENCE [LARGE SCALE GENOMIC DNA]</scope>
</reference>
<keyword evidence="3" id="KW-1185">Reference proteome</keyword>
<evidence type="ECO:0008006" key="4">
    <source>
        <dbReference type="Google" id="ProtNLM"/>
    </source>
</evidence>
<organism evidence="2 3">
    <name type="scientific">Linum trigynum</name>
    <dbReference type="NCBI Taxonomy" id="586398"/>
    <lineage>
        <taxon>Eukaryota</taxon>
        <taxon>Viridiplantae</taxon>
        <taxon>Streptophyta</taxon>
        <taxon>Embryophyta</taxon>
        <taxon>Tracheophyta</taxon>
        <taxon>Spermatophyta</taxon>
        <taxon>Magnoliopsida</taxon>
        <taxon>eudicotyledons</taxon>
        <taxon>Gunneridae</taxon>
        <taxon>Pentapetalae</taxon>
        <taxon>rosids</taxon>
        <taxon>fabids</taxon>
        <taxon>Malpighiales</taxon>
        <taxon>Linaceae</taxon>
        <taxon>Linum</taxon>
    </lineage>
</organism>
<dbReference type="AlphaFoldDB" id="A0AAV2CH34"/>
<evidence type="ECO:0000256" key="1">
    <source>
        <dbReference type="SAM" id="MobiDB-lite"/>
    </source>
</evidence>